<dbReference type="STRING" id="36050.A0A1B8AUG4"/>
<sequence length="442" mass="51150">MRLFSPLFFSSQLFFFLSSIRISNEVMRPSHANIGFWLMWFIALLWSYRNGYDDPSSFFYKSRIAFNRRFSATREAQVDEYLEREIYSVKHKQRTEVQVENEFLCIGIPSINRTSSAFLAHTVGSLVDTLTPNERNQIHIVVLLADKDPKKHFAYGKDWLFGLADDVIVYSNDSSAATAGPDLDYKVLAHDIRGMGRSDDRVENIRLDHSVLFEACRERDPTYFALIEDDIIASPDWFTRFKKGVIEVEQHAKEAHHDWMYLRLFYSEILMGWNNEEIFDYLKVVVLGYTGLIGCLLLALRCRRRRHAGSFASKDFAQTIALLLGLWIPACLTLAFVTGRISLHRLFTPSPTVREMPRYGCCAQGLVFPNHHLQALQDFLREPPYQFPGDMIMEDFARDNGLTKWALDPSVMQHVGLVESSDGPRRAEVWNFSFERLRDARN</sequence>
<accession>A0A1B8AUG4</accession>
<dbReference type="GO" id="GO:0016757">
    <property type="term" value="F:glycosyltransferase activity"/>
    <property type="evidence" value="ECO:0007669"/>
    <property type="project" value="InterPro"/>
</dbReference>
<evidence type="ECO:0000256" key="1">
    <source>
        <dbReference type="SAM" id="Phobius"/>
    </source>
</evidence>
<feature type="transmembrane region" description="Helical" evidence="1">
    <location>
        <begin position="281"/>
        <end position="300"/>
    </location>
</feature>
<keyword evidence="1" id="KW-0812">Transmembrane</keyword>
<organism evidence="2 3">
    <name type="scientific">Fusarium poae</name>
    <dbReference type="NCBI Taxonomy" id="36050"/>
    <lineage>
        <taxon>Eukaryota</taxon>
        <taxon>Fungi</taxon>
        <taxon>Dikarya</taxon>
        <taxon>Ascomycota</taxon>
        <taxon>Pezizomycotina</taxon>
        <taxon>Sordariomycetes</taxon>
        <taxon>Hypocreomycetidae</taxon>
        <taxon>Hypocreales</taxon>
        <taxon>Nectriaceae</taxon>
        <taxon>Fusarium</taxon>
    </lineage>
</organism>
<keyword evidence="1" id="KW-0472">Membrane</keyword>
<comment type="caution">
    <text evidence="2">The sequence shown here is derived from an EMBL/GenBank/DDBJ whole genome shotgun (WGS) entry which is preliminary data.</text>
</comment>
<dbReference type="EMBL" id="LYXU01000002">
    <property type="protein sequence ID" value="OBS24179.1"/>
    <property type="molecule type" value="Genomic_DNA"/>
</dbReference>
<dbReference type="Proteomes" id="UP000091967">
    <property type="component" value="Unassembled WGS sequence"/>
</dbReference>
<dbReference type="OMA" id="SEILMGW"/>
<dbReference type="AlphaFoldDB" id="A0A1B8AUG4"/>
<dbReference type="InterPro" id="IPR029675">
    <property type="entry name" value="PGAP4"/>
</dbReference>
<keyword evidence="3" id="KW-1185">Reference proteome</keyword>
<reference evidence="2 3" key="1">
    <citation type="submission" date="2016-06" db="EMBL/GenBank/DDBJ databases">
        <title>Living apart together: crosstalk between the core and supernumerary genomes in a fungal plant pathogen.</title>
        <authorList>
            <person name="Vanheule A."/>
            <person name="Audenaert K."/>
            <person name="Warris S."/>
            <person name="Van De Geest H."/>
            <person name="Schijlen E."/>
            <person name="Hofte M."/>
            <person name="De Saeger S."/>
            <person name="Haesaert G."/>
            <person name="Waalwijk C."/>
            <person name="Van Der Lee T."/>
        </authorList>
    </citation>
    <scope>NUCLEOTIDE SEQUENCE [LARGE SCALE GENOMIC DNA]</scope>
    <source>
        <strain evidence="2 3">2516</strain>
    </source>
</reference>
<gene>
    <name evidence="2" type="ORF">FPOA_04726</name>
</gene>
<dbReference type="PANTHER" id="PTHR31410">
    <property type="entry name" value="TRANSMEMBRANE PROTEIN 246"/>
    <property type="match status" value="1"/>
</dbReference>
<keyword evidence="1" id="KW-1133">Transmembrane helix</keyword>
<proteinExistence type="predicted"/>
<dbReference type="CDD" id="cd22189">
    <property type="entry name" value="PGAP4-like_fungal"/>
    <property type="match status" value="1"/>
</dbReference>
<evidence type="ECO:0000313" key="3">
    <source>
        <dbReference type="Proteomes" id="UP000091967"/>
    </source>
</evidence>
<feature type="transmembrane region" description="Helical" evidence="1">
    <location>
        <begin position="320"/>
        <end position="337"/>
    </location>
</feature>
<dbReference type="GO" id="GO:0006506">
    <property type="term" value="P:GPI anchor biosynthetic process"/>
    <property type="evidence" value="ECO:0007669"/>
    <property type="project" value="InterPro"/>
</dbReference>
<dbReference type="GO" id="GO:0000139">
    <property type="term" value="C:Golgi membrane"/>
    <property type="evidence" value="ECO:0007669"/>
    <property type="project" value="InterPro"/>
</dbReference>
<name>A0A1B8AUG4_FUSPO</name>
<protein>
    <submittedName>
        <fullName evidence="2">Uncharacterized protein</fullName>
    </submittedName>
</protein>
<dbReference type="PANTHER" id="PTHR31410:SF1">
    <property type="entry name" value="POST-GPI ATTACHMENT TO PROTEINS FACTOR 4"/>
    <property type="match status" value="1"/>
</dbReference>
<evidence type="ECO:0000313" key="2">
    <source>
        <dbReference type="EMBL" id="OBS24179.1"/>
    </source>
</evidence>